<protein>
    <submittedName>
        <fullName evidence="1">Uncharacterized protein</fullName>
    </submittedName>
</protein>
<evidence type="ECO:0000313" key="1">
    <source>
        <dbReference type="EMBL" id="KAJ1181876.1"/>
    </source>
</evidence>
<accession>A0AAV7TZM8</accession>
<proteinExistence type="predicted"/>
<gene>
    <name evidence="1" type="ORF">NDU88_007075</name>
</gene>
<dbReference type="EMBL" id="JANPWB010000006">
    <property type="protein sequence ID" value="KAJ1181876.1"/>
    <property type="molecule type" value="Genomic_DNA"/>
</dbReference>
<reference evidence="1" key="1">
    <citation type="journal article" date="2022" name="bioRxiv">
        <title>Sequencing and chromosome-scale assembly of the giantPleurodeles waltlgenome.</title>
        <authorList>
            <person name="Brown T."/>
            <person name="Elewa A."/>
            <person name="Iarovenko S."/>
            <person name="Subramanian E."/>
            <person name="Araus A.J."/>
            <person name="Petzold A."/>
            <person name="Susuki M."/>
            <person name="Suzuki K.-i.T."/>
            <person name="Hayashi T."/>
            <person name="Toyoda A."/>
            <person name="Oliveira C."/>
            <person name="Osipova E."/>
            <person name="Leigh N.D."/>
            <person name="Simon A."/>
            <person name="Yun M.H."/>
        </authorList>
    </citation>
    <scope>NUCLEOTIDE SEQUENCE</scope>
    <source>
        <strain evidence="1">20211129_DDA</strain>
        <tissue evidence="1">Liver</tissue>
    </source>
</reference>
<comment type="caution">
    <text evidence="1">The sequence shown here is derived from an EMBL/GenBank/DDBJ whole genome shotgun (WGS) entry which is preliminary data.</text>
</comment>
<keyword evidence="2" id="KW-1185">Reference proteome</keyword>
<name>A0AAV7TZM8_PLEWA</name>
<dbReference type="Proteomes" id="UP001066276">
    <property type="component" value="Chromosome 3_2"/>
</dbReference>
<evidence type="ECO:0000313" key="2">
    <source>
        <dbReference type="Proteomes" id="UP001066276"/>
    </source>
</evidence>
<sequence>MVARAGGWLGGLVIQSIDAVSPWELLPTANRICFSFTPDVNLHCLSSSHSALRYGFPHHILQQTTYTFQVKPGSTLGLLLESHGRVGRLGSVIVAGAWGLCGDAFYPALIDSNY</sequence>
<organism evidence="1 2">
    <name type="scientific">Pleurodeles waltl</name>
    <name type="common">Iberian ribbed newt</name>
    <dbReference type="NCBI Taxonomy" id="8319"/>
    <lineage>
        <taxon>Eukaryota</taxon>
        <taxon>Metazoa</taxon>
        <taxon>Chordata</taxon>
        <taxon>Craniata</taxon>
        <taxon>Vertebrata</taxon>
        <taxon>Euteleostomi</taxon>
        <taxon>Amphibia</taxon>
        <taxon>Batrachia</taxon>
        <taxon>Caudata</taxon>
        <taxon>Salamandroidea</taxon>
        <taxon>Salamandridae</taxon>
        <taxon>Pleurodelinae</taxon>
        <taxon>Pleurodeles</taxon>
    </lineage>
</organism>
<dbReference type="AlphaFoldDB" id="A0AAV7TZM8"/>